<keyword evidence="2" id="KW-1185">Reference proteome</keyword>
<gene>
    <name evidence="1" type="ORF">SAMN05443667_10319</name>
</gene>
<evidence type="ECO:0000313" key="2">
    <source>
        <dbReference type="Proteomes" id="UP000198951"/>
    </source>
</evidence>
<proteinExistence type="predicted"/>
<name>A0A1H3ZPZ7_9FLAO</name>
<reference evidence="2" key="1">
    <citation type="submission" date="2016-10" db="EMBL/GenBank/DDBJ databases">
        <authorList>
            <person name="Varghese N."/>
            <person name="Submissions S."/>
        </authorList>
    </citation>
    <scope>NUCLEOTIDE SEQUENCE [LARGE SCALE GENOMIC DNA]</scope>
    <source>
        <strain evidence="2">DSM 22376</strain>
    </source>
</reference>
<organism evidence="1 2">
    <name type="scientific">Flavobacterium gillisiae</name>
    <dbReference type="NCBI Taxonomy" id="150146"/>
    <lineage>
        <taxon>Bacteria</taxon>
        <taxon>Pseudomonadati</taxon>
        <taxon>Bacteroidota</taxon>
        <taxon>Flavobacteriia</taxon>
        <taxon>Flavobacteriales</taxon>
        <taxon>Flavobacteriaceae</taxon>
        <taxon>Flavobacterium</taxon>
    </lineage>
</organism>
<dbReference type="EMBL" id="FNRD01000003">
    <property type="protein sequence ID" value="SEA25846.1"/>
    <property type="molecule type" value="Genomic_DNA"/>
</dbReference>
<dbReference type="AlphaFoldDB" id="A0A1H3ZPZ7"/>
<sequence length="56" mass="6542">MMLIIHISLGPMHLCFARYKDAKSAERLSSALSPTVRVFCKEEEAEWYRELESPRN</sequence>
<dbReference type="Proteomes" id="UP000198951">
    <property type="component" value="Unassembled WGS sequence"/>
</dbReference>
<accession>A0A1H3ZPZ7</accession>
<evidence type="ECO:0000313" key="1">
    <source>
        <dbReference type="EMBL" id="SEA25846.1"/>
    </source>
</evidence>
<protein>
    <submittedName>
        <fullName evidence="1">Uncharacterized protein</fullName>
    </submittedName>
</protein>